<dbReference type="InterPro" id="IPR029058">
    <property type="entry name" value="AB_hydrolase_fold"/>
</dbReference>
<dbReference type="InterPro" id="IPR050278">
    <property type="entry name" value="Serine_Prot_S9B/DPPIV"/>
</dbReference>
<dbReference type="Pfam" id="PF00930">
    <property type="entry name" value="DPPIV_N"/>
    <property type="match status" value="1"/>
</dbReference>
<name>A0A381PMF8_9ZZZZ</name>
<proteinExistence type="predicted"/>
<dbReference type="PANTHER" id="PTHR11731">
    <property type="entry name" value="PROTEASE FAMILY S9B,C DIPEPTIDYL-PEPTIDASE IV-RELATED"/>
    <property type="match status" value="1"/>
</dbReference>
<sequence>MRFSSALLALFISTPLVAQDGTREITADDYRRAERFLSQNTSALVFGASVSPQWLEDGRFWYRSTGPGGTEFMIVDPAGLTRERAFDHERIATVLNTVSGGAFESSRLPLGGLTLEGGALMATVGPPGRFGCNLTEYSCESVSGTAGPAVSRLEVISPDARNAAFIRDHNLWVRDLGTGDESALTTNGAEDFGYGTNNAGWTRSDRPVLKWSPDSRKIATFRHDARGVGMMYLVNTQVGHPQLEAWRYPLPEDSVIFRITRVVLDLDRPAGDRVVSLAMPPDQHRSTCSDHIACGGTFGDVEWSADSEHIVFVSSTRDHKSAAVRIADASTGAVTELFEEVEETFYESNGWDFLSSSNEILWFSQRDDWGHLYLYDAGTGALKRQVTQGTWNVQQILEIDEPARTITFLGNAREPGDPYFQYLYRVGLDGGDVELLTPDSANHSVSLSPDGKYVVDTYSTPVVPPITVLRDREDGRRILAIEEANISRLQESGWQPPMPFSVKARDGETDLYGLLFRPMNFDSDRSYPIVNYLYPGPQGGSVGSRSFRASHRDLQAIAELGFVVVELDAMGTPGRSKTFHETYYGNMGDNGLPDQITGIRQLADRYPWMDIDKVGIYGHSGGGFAAADAIMRYPDFYDVAVSQAGNHDQRNYEDDWGEKWQGLLVEYPDGTTNYDNQANQLLAENLKGKLLIAHGTLDSNVPPSNTMLVVNALIAANKDFDLILMPNRRHGFGNEPYMMRRRWDYFVRHLLDAEPPAGYQIGQLMRPIG</sequence>
<feature type="domain" description="Peptidase S9 prolyl oligopeptidase catalytic" evidence="1">
    <location>
        <begin position="553"/>
        <end position="750"/>
    </location>
</feature>
<dbReference type="SUPFAM" id="SSF82171">
    <property type="entry name" value="DPP6 N-terminal domain-like"/>
    <property type="match status" value="1"/>
</dbReference>
<protein>
    <recommendedName>
        <fullName evidence="4">Peptidase S9 prolyl oligopeptidase catalytic domain-containing protein</fullName>
    </recommendedName>
</protein>
<evidence type="ECO:0008006" key="4">
    <source>
        <dbReference type="Google" id="ProtNLM"/>
    </source>
</evidence>
<dbReference type="AlphaFoldDB" id="A0A381PMF8"/>
<reference evidence="3" key="1">
    <citation type="submission" date="2018-05" db="EMBL/GenBank/DDBJ databases">
        <authorList>
            <person name="Lanie J.A."/>
            <person name="Ng W.-L."/>
            <person name="Kazmierczak K.M."/>
            <person name="Andrzejewski T.M."/>
            <person name="Davidsen T.M."/>
            <person name="Wayne K.J."/>
            <person name="Tettelin H."/>
            <person name="Glass J.I."/>
            <person name="Rusch D."/>
            <person name="Podicherti R."/>
            <person name="Tsui H.-C.T."/>
            <person name="Winkler M.E."/>
        </authorList>
    </citation>
    <scope>NUCLEOTIDE SEQUENCE</scope>
</reference>
<gene>
    <name evidence="3" type="ORF">METZ01_LOCUS21049</name>
</gene>
<evidence type="ECO:0000259" key="1">
    <source>
        <dbReference type="Pfam" id="PF00326"/>
    </source>
</evidence>
<dbReference type="PANTHER" id="PTHR11731:SF118">
    <property type="entry name" value="BLR1971 PROTEIN"/>
    <property type="match status" value="1"/>
</dbReference>
<dbReference type="InterPro" id="IPR001375">
    <property type="entry name" value="Peptidase_S9_cat"/>
</dbReference>
<dbReference type="Gene3D" id="2.140.10.30">
    <property type="entry name" value="Dipeptidylpeptidase IV, N-terminal domain"/>
    <property type="match status" value="1"/>
</dbReference>
<dbReference type="EMBL" id="UINC01001033">
    <property type="protein sequence ID" value="SUZ68195.1"/>
    <property type="molecule type" value="Genomic_DNA"/>
</dbReference>
<dbReference type="Pfam" id="PF00326">
    <property type="entry name" value="Peptidase_S9"/>
    <property type="match status" value="1"/>
</dbReference>
<dbReference type="GO" id="GO:0008236">
    <property type="term" value="F:serine-type peptidase activity"/>
    <property type="evidence" value="ECO:0007669"/>
    <property type="project" value="InterPro"/>
</dbReference>
<dbReference type="SUPFAM" id="SSF53474">
    <property type="entry name" value="alpha/beta-Hydrolases"/>
    <property type="match status" value="1"/>
</dbReference>
<evidence type="ECO:0000313" key="3">
    <source>
        <dbReference type="EMBL" id="SUZ68195.1"/>
    </source>
</evidence>
<feature type="domain" description="Dipeptidylpeptidase IV N-terminal" evidence="2">
    <location>
        <begin position="153"/>
        <end position="465"/>
    </location>
</feature>
<accession>A0A381PMF8</accession>
<dbReference type="InterPro" id="IPR002469">
    <property type="entry name" value="Peptidase_S9B_N"/>
</dbReference>
<evidence type="ECO:0000259" key="2">
    <source>
        <dbReference type="Pfam" id="PF00930"/>
    </source>
</evidence>
<dbReference type="GO" id="GO:0006508">
    <property type="term" value="P:proteolysis"/>
    <property type="evidence" value="ECO:0007669"/>
    <property type="project" value="InterPro"/>
</dbReference>
<organism evidence="3">
    <name type="scientific">marine metagenome</name>
    <dbReference type="NCBI Taxonomy" id="408172"/>
    <lineage>
        <taxon>unclassified sequences</taxon>
        <taxon>metagenomes</taxon>
        <taxon>ecological metagenomes</taxon>
    </lineage>
</organism>
<dbReference type="Gene3D" id="3.40.50.1820">
    <property type="entry name" value="alpha/beta hydrolase"/>
    <property type="match status" value="1"/>
</dbReference>